<dbReference type="Gene3D" id="3.30.9.10">
    <property type="entry name" value="D-Amino Acid Oxidase, subunit A, domain 2"/>
    <property type="match status" value="1"/>
</dbReference>
<dbReference type="GO" id="GO:0016491">
    <property type="term" value="F:oxidoreductase activity"/>
    <property type="evidence" value="ECO:0007669"/>
    <property type="project" value="UniProtKB-KW"/>
</dbReference>
<dbReference type="Gene3D" id="3.50.50.60">
    <property type="entry name" value="FAD/NAD(P)-binding domain"/>
    <property type="match status" value="1"/>
</dbReference>
<dbReference type="EMBL" id="NHRY01000052">
    <property type="protein sequence ID" value="PPQ37001.1"/>
    <property type="molecule type" value="Genomic_DNA"/>
</dbReference>
<keyword evidence="4" id="KW-1185">Reference proteome</keyword>
<dbReference type="SUPFAM" id="SSF51905">
    <property type="entry name" value="FAD/NAD(P)-binding domain"/>
    <property type="match status" value="1"/>
</dbReference>
<dbReference type="Pfam" id="PF01266">
    <property type="entry name" value="DAO"/>
    <property type="match status" value="1"/>
</dbReference>
<evidence type="ECO:0000259" key="2">
    <source>
        <dbReference type="Pfam" id="PF01266"/>
    </source>
</evidence>
<dbReference type="AlphaFoldDB" id="A0A2S6NMD5"/>
<evidence type="ECO:0000313" key="3">
    <source>
        <dbReference type="EMBL" id="PPQ37001.1"/>
    </source>
</evidence>
<feature type="domain" description="FAD dependent oxidoreductase" evidence="2">
    <location>
        <begin position="4"/>
        <end position="294"/>
    </location>
</feature>
<protein>
    <recommendedName>
        <fullName evidence="2">FAD dependent oxidoreductase domain-containing protein</fullName>
    </recommendedName>
</protein>
<name>A0A2S6NMD5_RHOGL</name>
<gene>
    <name evidence="3" type="ORF">CCS01_04040</name>
</gene>
<proteinExistence type="predicted"/>
<dbReference type="Proteomes" id="UP000239724">
    <property type="component" value="Unassembled WGS sequence"/>
</dbReference>
<evidence type="ECO:0000256" key="1">
    <source>
        <dbReference type="ARBA" id="ARBA00023002"/>
    </source>
</evidence>
<dbReference type="RefSeq" id="WP_104517568.1">
    <property type="nucleotide sequence ID" value="NZ_NHRY01000052.1"/>
</dbReference>
<comment type="caution">
    <text evidence="3">The sequence shown here is derived from an EMBL/GenBank/DDBJ whole genome shotgun (WGS) entry which is preliminary data.</text>
</comment>
<reference evidence="3 4" key="1">
    <citation type="journal article" date="2018" name="Arch. Microbiol.">
        <title>New insights into the metabolic potential of the phototrophic purple bacterium Rhodopila globiformis DSM 161(T) from its draft genome sequence and evidence for a vanadium-dependent nitrogenase.</title>
        <authorList>
            <person name="Imhoff J.F."/>
            <person name="Rahn T."/>
            <person name="Kunzel S."/>
            <person name="Neulinger S.C."/>
        </authorList>
    </citation>
    <scope>NUCLEOTIDE SEQUENCE [LARGE SCALE GENOMIC DNA]</scope>
    <source>
        <strain evidence="3 4">DSM 161</strain>
    </source>
</reference>
<accession>A0A2S6NMD5</accession>
<keyword evidence="1" id="KW-0560">Oxidoreductase</keyword>
<organism evidence="3 4">
    <name type="scientific">Rhodopila globiformis</name>
    <name type="common">Rhodopseudomonas globiformis</name>
    <dbReference type="NCBI Taxonomy" id="1071"/>
    <lineage>
        <taxon>Bacteria</taxon>
        <taxon>Pseudomonadati</taxon>
        <taxon>Pseudomonadota</taxon>
        <taxon>Alphaproteobacteria</taxon>
        <taxon>Acetobacterales</taxon>
        <taxon>Acetobacteraceae</taxon>
        <taxon>Rhodopila</taxon>
    </lineage>
</organism>
<evidence type="ECO:0000313" key="4">
    <source>
        <dbReference type="Proteomes" id="UP000239724"/>
    </source>
</evidence>
<dbReference type="InterPro" id="IPR036188">
    <property type="entry name" value="FAD/NAD-bd_sf"/>
</dbReference>
<dbReference type="OrthoDB" id="9815989at2"/>
<sequence>MNADAVVIGAGFFGCHVALQLRRLGMDRVVLADREAGLLRRASYVNQARVHNGYHYPRSIGTAARSRRNFQRFCRDHAFAIAADFDKIYAIARHSRVSANQFATFCAEIGAPCRDSPMHLRRLFNPDLVEAAFLTQEVAFNAAALAADLLPRLRDGGIDLRLHTETGVEAADETGVTLRLGADRLRAAWAFNCTYAALDTVGVGLRCPLKKELAEIALIAPPPALEGIGVTVMDGPFFSTMPFPARACHSLTHVRYTPHAAWRDAADMPSQTASQALAMMRDGARYLPALSRARLLGSLYDIKVVLLRAEADDARPILFEPSEASPRMISILGGKIDNIYDVLDVLQHHDWS</sequence>
<dbReference type="InterPro" id="IPR006076">
    <property type="entry name" value="FAD-dep_OxRdtase"/>
</dbReference>